<organism evidence="2 3">
    <name type="scientific">Delphinapterus leucas</name>
    <name type="common">Beluga whale</name>
    <dbReference type="NCBI Taxonomy" id="9749"/>
    <lineage>
        <taxon>Eukaryota</taxon>
        <taxon>Metazoa</taxon>
        <taxon>Chordata</taxon>
        <taxon>Craniata</taxon>
        <taxon>Vertebrata</taxon>
        <taxon>Euteleostomi</taxon>
        <taxon>Mammalia</taxon>
        <taxon>Eutheria</taxon>
        <taxon>Laurasiatheria</taxon>
        <taxon>Artiodactyla</taxon>
        <taxon>Whippomorpha</taxon>
        <taxon>Cetacea</taxon>
        <taxon>Odontoceti</taxon>
        <taxon>Monodontidae</taxon>
        <taxon>Delphinapterus</taxon>
    </lineage>
</organism>
<dbReference type="Proteomes" id="UP000248483">
    <property type="component" value="Unplaced"/>
</dbReference>
<sequence length="293" mass="31905">MCTCNCGSLTLLGQYCSRMGRLPYVSLPASPEMGLVAEPSQTVCEPLSSSHMSRHVPAVRNFTRLHSQITHSRHTLRCLRLHWPSLHPLPLLKLRNFQPTGQPLPAAGGVEKGPPSSRSTKLALQDCAATCPSALRTMCHSRSSLPTMTVLRAPTPVPSTSPGPQRGSGPEIFTFDPLPETAVAPAARPSASRGHRKRSRRVLYPRVVRRQLPIEDPNPAKRLLFFLLTIIFCQILMAEEGVSTPLVPEDTPSAQSPAPTVVPPVLEPLNLTSEPSDYALDLSTFLQQHPAAF</sequence>
<dbReference type="PRINTS" id="PR02100">
    <property type="entry name" value="GENEIEX1"/>
</dbReference>
<proteinExistence type="predicted"/>
<dbReference type="PANTHER" id="PTHR16915">
    <property type="entry name" value="IMMEDIATE EARLY RESPONSE 3"/>
    <property type="match status" value="1"/>
</dbReference>
<dbReference type="AlphaFoldDB" id="A0A2Y9MIK9"/>
<dbReference type="InParanoid" id="A0A2Y9MIK9"/>
<dbReference type="FunCoup" id="A0A2Y9MIK9">
    <property type="interactions" value="24"/>
</dbReference>
<dbReference type="GO" id="GO:0005634">
    <property type="term" value="C:nucleus"/>
    <property type="evidence" value="ECO:0007669"/>
    <property type="project" value="TreeGrafter"/>
</dbReference>
<evidence type="ECO:0000313" key="3">
    <source>
        <dbReference type="RefSeq" id="XP_022421845.1"/>
    </source>
</evidence>
<dbReference type="KEGG" id="dle:111170671"/>
<keyword evidence="2" id="KW-1185">Reference proteome</keyword>
<dbReference type="RefSeq" id="XP_022421845.1">
    <property type="nucleotide sequence ID" value="XM_022566137.2"/>
</dbReference>
<dbReference type="CTD" id="8870"/>
<feature type="region of interest" description="Disordered" evidence="1">
    <location>
        <begin position="100"/>
        <end position="119"/>
    </location>
</feature>
<evidence type="ECO:0000256" key="1">
    <source>
        <dbReference type="SAM" id="MobiDB-lite"/>
    </source>
</evidence>
<evidence type="ECO:0000313" key="2">
    <source>
        <dbReference type="Proteomes" id="UP000248483"/>
    </source>
</evidence>
<dbReference type="InterPro" id="IPR024829">
    <property type="entry name" value="IEX-1"/>
</dbReference>
<name>A0A2Y9MIK9_DELLE</name>
<dbReference type="STRING" id="9749.A0A2Y9MIK9"/>
<dbReference type="GO" id="GO:0043066">
    <property type="term" value="P:negative regulation of apoptotic process"/>
    <property type="evidence" value="ECO:0007669"/>
    <property type="project" value="InterPro"/>
</dbReference>
<feature type="region of interest" description="Disordered" evidence="1">
    <location>
        <begin position="151"/>
        <end position="176"/>
    </location>
</feature>
<accession>A0A2Y9MIK9</accession>
<gene>
    <name evidence="3" type="primary">IER3</name>
</gene>
<protein>
    <submittedName>
        <fullName evidence="3">Radiation-inducible immediate-early gene IEX-1</fullName>
    </submittedName>
</protein>
<dbReference type="PANTHER" id="PTHR16915:SF0">
    <property type="entry name" value="RADIATION-INDUCIBLE IMMEDIATE-EARLY GENE IEX-1"/>
    <property type="match status" value="1"/>
</dbReference>
<dbReference type="GO" id="GO:0006974">
    <property type="term" value="P:DNA damage response"/>
    <property type="evidence" value="ECO:0007669"/>
    <property type="project" value="TreeGrafter"/>
</dbReference>
<dbReference type="GeneID" id="111170671"/>
<reference evidence="3" key="1">
    <citation type="submission" date="2025-08" db="UniProtKB">
        <authorList>
            <consortium name="RefSeq"/>
        </authorList>
    </citation>
    <scope>IDENTIFICATION</scope>
    <source>
        <tissue evidence="3">Blood</tissue>
    </source>
</reference>